<feature type="transmembrane region" description="Helical" evidence="1">
    <location>
        <begin position="93"/>
        <end position="110"/>
    </location>
</feature>
<protein>
    <recommendedName>
        <fullName evidence="4">Cxxc_20_cxxc protein</fullName>
    </recommendedName>
</protein>
<name>A0ABX6D9J2_9BACI</name>
<keyword evidence="1" id="KW-0812">Transmembrane</keyword>
<organism evidence="2 3">
    <name type="scientific">Lysinibacillus pakistanensis</name>
    <dbReference type="NCBI Taxonomy" id="759811"/>
    <lineage>
        <taxon>Bacteria</taxon>
        <taxon>Bacillati</taxon>
        <taxon>Bacillota</taxon>
        <taxon>Bacilli</taxon>
        <taxon>Bacillales</taxon>
        <taxon>Bacillaceae</taxon>
        <taxon>Lysinibacillus</taxon>
    </lineage>
</organism>
<sequence length="221" mass="26093">MNRFKEDMLKELQEVKLTAEKKQAIAQKARHKSIRRSSPWQYRVVLTTFTIFVISFSFLILQNKKQPLKTQHQTASQPEVDTSFIWGIIENDWFRGILLLSLFFIMTILTKRRLKKRKYGLPTCIQCGEKWTIKQAYKLSWRNGAVECPHCGKKQYRSKKSMQLAGKINMPMPLIIFTHYFFDNLLIGIGFYLAGMLLLIYQVSPYIFELQEEDPMNTPLW</sequence>
<proteinExistence type="predicted"/>
<keyword evidence="1" id="KW-0472">Membrane</keyword>
<dbReference type="RefSeq" id="WP_369595447.1">
    <property type="nucleotide sequence ID" value="NZ_CP045835.1"/>
</dbReference>
<keyword evidence="1" id="KW-1133">Transmembrane helix</keyword>
<evidence type="ECO:0008006" key="4">
    <source>
        <dbReference type="Google" id="ProtNLM"/>
    </source>
</evidence>
<gene>
    <name evidence="2" type="ORF">GDS87_09815</name>
</gene>
<reference evidence="2 3" key="1">
    <citation type="submission" date="2019-11" db="EMBL/GenBank/DDBJ databases">
        <title>Whole Genome Sequencing and Comparative Genomic Analyses of Lysinibacillus pakistanensis LZH-9, a Halotolerant Strain with Excellent COD Removal Capability.</title>
        <authorList>
            <person name="Zhou H."/>
        </authorList>
    </citation>
    <scope>NUCLEOTIDE SEQUENCE [LARGE SCALE GENOMIC DNA]</scope>
    <source>
        <strain evidence="2 3">LZH-9</strain>
    </source>
</reference>
<dbReference type="EMBL" id="CP045835">
    <property type="protein sequence ID" value="QGG51242.1"/>
    <property type="molecule type" value="Genomic_DNA"/>
</dbReference>
<evidence type="ECO:0000256" key="1">
    <source>
        <dbReference type="SAM" id="Phobius"/>
    </source>
</evidence>
<dbReference type="NCBIfam" id="TIGR04104">
    <property type="entry name" value="cxxc_20_cxxc"/>
    <property type="match status" value="1"/>
</dbReference>
<evidence type="ECO:0000313" key="2">
    <source>
        <dbReference type="EMBL" id="QGG51242.1"/>
    </source>
</evidence>
<feature type="transmembrane region" description="Helical" evidence="1">
    <location>
        <begin position="188"/>
        <end position="208"/>
    </location>
</feature>
<accession>A0ABX6D9J2</accession>
<dbReference type="InterPro" id="IPR026369">
    <property type="entry name" value="CxxC_20_CxxC"/>
</dbReference>
<dbReference type="Proteomes" id="UP000373269">
    <property type="component" value="Chromosome"/>
</dbReference>
<evidence type="ECO:0000313" key="3">
    <source>
        <dbReference type="Proteomes" id="UP000373269"/>
    </source>
</evidence>
<keyword evidence="3" id="KW-1185">Reference proteome</keyword>
<feature type="transmembrane region" description="Helical" evidence="1">
    <location>
        <begin position="40"/>
        <end position="61"/>
    </location>
</feature>